<accession>A0ABU4FBU6</accession>
<feature type="transmembrane region" description="Helical" evidence="10">
    <location>
        <begin position="223"/>
        <end position="243"/>
    </location>
</feature>
<feature type="transmembrane region" description="Helical" evidence="10">
    <location>
        <begin position="130"/>
        <end position="147"/>
    </location>
</feature>
<feature type="transmembrane region" description="Helical" evidence="10">
    <location>
        <begin position="64"/>
        <end position="87"/>
    </location>
</feature>
<evidence type="ECO:0000256" key="10">
    <source>
        <dbReference type="SAM" id="Phobius"/>
    </source>
</evidence>
<feature type="transmembrane region" description="Helical" evidence="10">
    <location>
        <begin position="282"/>
        <end position="301"/>
    </location>
</feature>
<organism evidence="11 12">
    <name type="scientific">Streptomyces prunicolor</name>
    <dbReference type="NCBI Taxonomy" id="67348"/>
    <lineage>
        <taxon>Bacteria</taxon>
        <taxon>Bacillati</taxon>
        <taxon>Actinomycetota</taxon>
        <taxon>Actinomycetes</taxon>
        <taxon>Kitasatosporales</taxon>
        <taxon>Streptomycetaceae</taxon>
        <taxon>Streptomyces</taxon>
    </lineage>
</organism>
<evidence type="ECO:0000313" key="11">
    <source>
        <dbReference type="EMBL" id="MDV7217478.1"/>
    </source>
</evidence>
<evidence type="ECO:0000256" key="7">
    <source>
        <dbReference type="ARBA" id="ARBA00022989"/>
    </source>
</evidence>
<evidence type="ECO:0000256" key="4">
    <source>
        <dbReference type="ARBA" id="ARBA00022597"/>
    </source>
</evidence>
<proteinExistence type="inferred from homology"/>
<name>A0ABU4FBU6_9ACTN</name>
<feature type="transmembrane region" description="Helical" evidence="10">
    <location>
        <begin position="99"/>
        <end position="124"/>
    </location>
</feature>
<feature type="transmembrane region" description="Helical" evidence="10">
    <location>
        <begin position="39"/>
        <end position="58"/>
    </location>
</feature>
<dbReference type="Pfam" id="PF03812">
    <property type="entry name" value="KdgT"/>
    <property type="match status" value="1"/>
</dbReference>
<evidence type="ECO:0000313" key="12">
    <source>
        <dbReference type="Proteomes" id="UP001187346"/>
    </source>
</evidence>
<feature type="transmembrane region" description="Helical" evidence="10">
    <location>
        <begin position="195"/>
        <end position="216"/>
    </location>
</feature>
<evidence type="ECO:0000256" key="6">
    <source>
        <dbReference type="ARBA" id="ARBA00022847"/>
    </source>
</evidence>
<feature type="transmembrane region" description="Helical" evidence="10">
    <location>
        <begin position="313"/>
        <end position="338"/>
    </location>
</feature>
<dbReference type="EMBL" id="JAWMAJ010000046">
    <property type="protein sequence ID" value="MDV7217478.1"/>
    <property type="molecule type" value="Genomic_DNA"/>
</dbReference>
<evidence type="ECO:0000256" key="5">
    <source>
        <dbReference type="ARBA" id="ARBA00022692"/>
    </source>
</evidence>
<feature type="compositionally biased region" description="Basic and acidic residues" evidence="9">
    <location>
        <begin position="357"/>
        <end position="372"/>
    </location>
</feature>
<evidence type="ECO:0000256" key="8">
    <source>
        <dbReference type="ARBA" id="ARBA00023136"/>
    </source>
</evidence>
<feature type="transmembrane region" description="Helical" evidence="10">
    <location>
        <begin position="249"/>
        <end position="270"/>
    </location>
</feature>
<keyword evidence="7 10" id="KW-1133">Transmembrane helix</keyword>
<keyword evidence="12" id="KW-1185">Reference proteome</keyword>
<evidence type="ECO:0000256" key="1">
    <source>
        <dbReference type="ARBA" id="ARBA00006430"/>
    </source>
</evidence>
<keyword evidence="5 10" id="KW-0812">Transmembrane</keyword>
<keyword evidence="8 10" id="KW-0472">Membrane</keyword>
<feature type="compositionally biased region" description="Basic and acidic residues" evidence="9">
    <location>
        <begin position="379"/>
        <end position="391"/>
    </location>
</feature>
<keyword evidence="4" id="KW-0762">Sugar transport</keyword>
<evidence type="ECO:0000256" key="3">
    <source>
        <dbReference type="ARBA" id="ARBA00022475"/>
    </source>
</evidence>
<feature type="region of interest" description="Disordered" evidence="9">
    <location>
        <begin position="349"/>
        <end position="391"/>
    </location>
</feature>
<keyword evidence="3" id="KW-1003">Cell membrane</keyword>
<keyword evidence="6" id="KW-0769">Symport</keyword>
<evidence type="ECO:0000256" key="2">
    <source>
        <dbReference type="ARBA" id="ARBA00022448"/>
    </source>
</evidence>
<dbReference type="InterPro" id="IPR004684">
    <property type="entry name" value="2keto-3dGluconate_permease"/>
</dbReference>
<comment type="similarity">
    <text evidence="1">Belongs to the KdgT transporter family.</text>
</comment>
<sequence length="391" mass="39675">MCPAAVGTDTRLTHTLPFHLDERGEHAMQIPIKATLDRIPGGTMVVPLFVGAVGHTVWPSAGGFFGSFTGGLLSGAVPLSAAFFVCLGTTLEFRSTGQILIKGGSLLGAKILSALVVGVVAARFLGEGEISSGAFAGLSVLALVTSMNDTNGTMFVTLMHQFGRSKDAAAYGVMSIESGPFFTMLTLGAAGLAAFPWQAMLGAVLPLVVGAVLGNIDRGMRDWLSPVCGGLVPLIAFALGSTIDLGAVWKAGVLGIGLGVFVFLWTGLFLFSVDRLTGGTGVAGVAAATTAGSAIVVPAIVAEVNPAYREAAASATVLVAASVVVTAILAPLGTAYVAARTAKPLAGQDAHALSKPTRADGDPVADGAERNDGITPTHEQIRAGDRGPRRP</sequence>
<protein>
    <submittedName>
        <fullName evidence="11">2-keto-3-deoxygluconate permease</fullName>
    </submittedName>
</protein>
<gene>
    <name evidence="11" type="ORF">R5A26_16115</name>
</gene>
<reference evidence="11 12" key="1">
    <citation type="submission" date="2023-10" db="EMBL/GenBank/DDBJ databases">
        <title>Characterization of rhizosphere-enriched actinobacteria from wheat plants lab-grown on chernevaya soil.</title>
        <authorList>
            <person name="Tikhonova E.N."/>
            <person name="Konopkin A."/>
            <person name="Kravchenko I.K."/>
        </authorList>
    </citation>
    <scope>NUCLEOTIDE SEQUENCE [LARGE SCALE GENOMIC DNA]</scope>
    <source>
        <strain evidence="11 12">RR29</strain>
    </source>
</reference>
<evidence type="ECO:0000256" key="9">
    <source>
        <dbReference type="SAM" id="MobiDB-lite"/>
    </source>
</evidence>
<dbReference type="Proteomes" id="UP001187346">
    <property type="component" value="Unassembled WGS sequence"/>
</dbReference>
<keyword evidence="2" id="KW-0813">Transport</keyword>
<comment type="caution">
    <text evidence="11">The sequence shown here is derived from an EMBL/GenBank/DDBJ whole genome shotgun (WGS) entry which is preliminary data.</text>
</comment>
<feature type="transmembrane region" description="Helical" evidence="10">
    <location>
        <begin position="168"/>
        <end position="189"/>
    </location>
</feature>
<dbReference type="RefSeq" id="WP_317771781.1">
    <property type="nucleotide sequence ID" value="NZ_JAWMAJ010000046.1"/>
</dbReference>